<sequence>MARYRLTGRTVLVTGATGGIGAACAHAPHARGADAVLLGRATSSLSAPARRLGPERALPLTADVTEQAALDEAVARAVHRFGGLGVVFANAGTAPARQATPATIDAALFEHIVDRALSRHARLRCPLRQLEGEGRRRPLASAPADAVLSEEDPAKWG</sequence>
<dbReference type="PROSITE" id="PS51257">
    <property type="entry name" value="PROKAR_LIPOPROTEIN"/>
    <property type="match status" value="1"/>
</dbReference>
<dbReference type="SUPFAM" id="SSF51735">
    <property type="entry name" value="NAD(P)-binding Rossmann-fold domains"/>
    <property type="match status" value="1"/>
</dbReference>
<dbReference type="PANTHER" id="PTHR43669">
    <property type="entry name" value="5-KETO-D-GLUCONATE 5-REDUCTASE"/>
    <property type="match status" value="1"/>
</dbReference>
<dbReference type="InterPro" id="IPR036291">
    <property type="entry name" value="NAD(P)-bd_dom_sf"/>
</dbReference>
<evidence type="ECO:0000313" key="5">
    <source>
        <dbReference type="Proteomes" id="UP000327000"/>
    </source>
</evidence>
<reference evidence="4 5" key="1">
    <citation type="journal article" date="2019" name="Microb. Cell Fact.">
        <title>Exploring novel herbicidin analogues by transcriptional regulator overexpression and MS/MS molecular networking.</title>
        <authorList>
            <person name="Shi Y."/>
            <person name="Gu R."/>
            <person name="Li Y."/>
            <person name="Wang X."/>
            <person name="Ren W."/>
            <person name="Li X."/>
            <person name="Wang L."/>
            <person name="Xie Y."/>
            <person name="Hong B."/>
        </authorList>
    </citation>
    <scope>NUCLEOTIDE SEQUENCE [LARGE SCALE GENOMIC DNA]</scope>
    <source>
        <strain evidence="4 5">US-43</strain>
    </source>
</reference>
<comment type="caution">
    <text evidence="4">The sequence shown here is derived from an EMBL/GenBank/DDBJ whole genome shotgun (WGS) entry which is preliminary data.</text>
</comment>
<evidence type="ECO:0000256" key="1">
    <source>
        <dbReference type="ARBA" id="ARBA00006484"/>
    </source>
</evidence>
<gene>
    <name evidence="4" type="ORF">FRZ00_28530</name>
</gene>
<evidence type="ECO:0000256" key="2">
    <source>
        <dbReference type="ARBA" id="ARBA00023002"/>
    </source>
</evidence>
<dbReference type="Proteomes" id="UP000327000">
    <property type="component" value="Unassembled WGS sequence"/>
</dbReference>
<dbReference type="PANTHER" id="PTHR43669:SF3">
    <property type="entry name" value="ALCOHOL DEHYDROGENASE, PUTATIVE (AFU_ORTHOLOGUE AFUA_3G03445)-RELATED"/>
    <property type="match status" value="1"/>
</dbReference>
<dbReference type="Gene3D" id="3.40.50.720">
    <property type="entry name" value="NAD(P)-binding Rossmann-like Domain"/>
    <property type="match status" value="1"/>
</dbReference>
<keyword evidence="5" id="KW-1185">Reference proteome</keyword>
<proteinExistence type="inferred from homology"/>
<evidence type="ECO:0000256" key="3">
    <source>
        <dbReference type="SAM" id="MobiDB-lite"/>
    </source>
</evidence>
<accession>A0A5N5W0K0</accession>
<evidence type="ECO:0000313" key="4">
    <source>
        <dbReference type="EMBL" id="KAB7834786.1"/>
    </source>
</evidence>
<dbReference type="PRINTS" id="PR00081">
    <property type="entry name" value="GDHRDH"/>
</dbReference>
<comment type="similarity">
    <text evidence="1">Belongs to the short-chain dehydrogenases/reductases (SDR) family.</text>
</comment>
<name>A0A5N5W0K0_STRMB</name>
<dbReference type="CDD" id="cd05233">
    <property type="entry name" value="SDR_c"/>
    <property type="match status" value="1"/>
</dbReference>
<dbReference type="Pfam" id="PF00106">
    <property type="entry name" value="adh_short"/>
    <property type="match status" value="1"/>
</dbReference>
<dbReference type="RefSeq" id="WP_152265510.1">
    <property type="nucleotide sequence ID" value="NZ_VOKX01000112.1"/>
</dbReference>
<dbReference type="AlphaFoldDB" id="A0A5N5W0K0"/>
<dbReference type="GO" id="GO:0016491">
    <property type="term" value="F:oxidoreductase activity"/>
    <property type="evidence" value="ECO:0007669"/>
    <property type="project" value="UniProtKB-KW"/>
</dbReference>
<protein>
    <submittedName>
        <fullName evidence="4">SDR family NAD(P)-dependent oxidoreductase</fullName>
    </submittedName>
</protein>
<dbReference type="OrthoDB" id="3743899at2"/>
<feature type="region of interest" description="Disordered" evidence="3">
    <location>
        <begin position="133"/>
        <end position="157"/>
    </location>
</feature>
<organism evidence="4 5">
    <name type="scientific">Streptomyces mobaraensis</name>
    <name type="common">Streptoverticillium mobaraense</name>
    <dbReference type="NCBI Taxonomy" id="35621"/>
    <lineage>
        <taxon>Bacteria</taxon>
        <taxon>Bacillati</taxon>
        <taxon>Actinomycetota</taxon>
        <taxon>Actinomycetes</taxon>
        <taxon>Kitasatosporales</taxon>
        <taxon>Streptomycetaceae</taxon>
        <taxon>Streptomyces</taxon>
    </lineage>
</organism>
<keyword evidence="2" id="KW-0560">Oxidoreductase</keyword>
<dbReference type="InterPro" id="IPR002347">
    <property type="entry name" value="SDR_fam"/>
</dbReference>
<dbReference type="EMBL" id="VOKX01000112">
    <property type="protein sequence ID" value="KAB7834786.1"/>
    <property type="molecule type" value="Genomic_DNA"/>
</dbReference>